<dbReference type="Gene3D" id="1.10.238.10">
    <property type="entry name" value="EF-hand"/>
    <property type="match status" value="3"/>
</dbReference>
<dbReference type="PROSITE" id="PS00018">
    <property type="entry name" value="EF_HAND_1"/>
    <property type="match status" value="2"/>
</dbReference>
<organism evidence="7 8">
    <name type="scientific">Alosa alosa</name>
    <name type="common">allis shad</name>
    <dbReference type="NCBI Taxonomy" id="278164"/>
    <lineage>
        <taxon>Eukaryota</taxon>
        <taxon>Metazoa</taxon>
        <taxon>Chordata</taxon>
        <taxon>Craniata</taxon>
        <taxon>Vertebrata</taxon>
        <taxon>Euteleostomi</taxon>
        <taxon>Actinopterygii</taxon>
        <taxon>Neopterygii</taxon>
        <taxon>Teleostei</taxon>
        <taxon>Clupei</taxon>
        <taxon>Clupeiformes</taxon>
        <taxon>Clupeoidei</taxon>
        <taxon>Clupeidae</taxon>
        <taxon>Alosa</taxon>
    </lineage>
</organism>
<dbReference type="InterPro" id="IPR018247">
    <property type="entry name" value="EF_Hand_1_Ca_BS"/>
</dbReference>
<evidence type="ECO:0008006" key="9">
    <source>
        <dbReference type="Google" id="ProtNLM"/>
    </source>
</evidence>
<dbReference type="SUPFAM" id="SSF47473">
    <property type="entry name" value="EF-hand"/>
    <property type="match status" value="3"/>
</dbReference>
<feature type="domain" description="EH" evidence="5">
    <location>
        <begin position="306"/>
        <end position="396"/>
    </location>
</feature>
<feature type="compositionally biased region" description="Pro residues" evidence="4">
    <location>
        <begin position="787"/>
        <end position="798"/>
    </location>
</feature>
<evidence type="ECO:0000259" key="5">
    <source>
        <dbReference type="PROSITE" id="PS50031"/>
    </source>
</evidence>
<evidence type="ECO:0000256" key="4">
    <source>
        <dbReference type="SAM" id="MobiDB-lite"/>
    </source>
</evidence>
<dbReference type="Proteomes" id="UP000823561">
    <property type="component" value="Chromosome 1"/>
</dbReference>
<feature type="compositionally biased region" description="Basic and acidic residues" evidence="4">
    <location>
        <begin position="669"/>
        <end position="685"/>
    </location>
</feature>
<dbReference type="GO" id="GO:0045296">
    <property type="term" value="F:cadherin binding"/>
    <property type="evidence" value="ECO:0007669"/>
    <property type="project" value="TreeGrafter"/>
</dbReference>
<dbReference type="GO" id="GO:0016197">
    <property type="term" value="P:endosomal transport"/>
    <property type="evidence" value="ECO:0007669"/>
    <property type="project" value="TreeGrafter"/>
</dbReference>
<dbReference type="InterPro" id="IPR011992">
    <property type="entry name" value="EF-hand-dom_pair"/>
</dbReference>
<reference evidence="7 8" key="1">
    <citation type="submission" date="2020-10" db="EMBL/GenBank/DDBJ databases">
        <title>Chromosome-scale genome assembly of the Allis shad, Alosa alosa.</title>
        <authorList>
            <person name="Margot Z."/>
            <person name="Christophe K."/>
            <person name="Cabau C."/>
            <person name="Louis A."/>
            <person name="Berthelot C."/>
            <person name="Parey E."/>
            <person name="Roest Crollius H."/>
            <person name="Montfort J."/>
            <person name="Robinson-Rechavi M."/>
            <person name="Bucao C."/>
            <person name="Bouchez O."/>
            <person name="Gislard M."/>
            <person name="Lluch J."/>
            <person name="Milhes M."/>
            <person name="Lampietro C."/>
            <person name="Lopez Roques C."/>
            <person name="Donnadieu C."/>
            <person name="Braasch I."/>
            <person name="Desvignes T."/>
            <person name="Postlethwait J."/>
            <person name="Bobe J."/>
            <person name="Guiguen Y."/>
        </authorList>
    </citation>
    <scope>NUCLEOTIDE SEQUENCE [LARGE SCALE GENOMIC DNA]</scope>
    <source>
        <strain evidence="7">M-15738</strain>
        <tissue evidence="7">Blood</tissue>
    </source>
</reference>
<feature type="domain" description="EF-hand" evidence="6">
    <location>
        <begin position="305"/>
        <end position="340"/>
    </location>
</feature>
<comment type="caution">
    <text evidence="7">The sequence shown here is derived from an EMBL/GenBank/DDBJ whole genome shotgun (WGS) entry which is preliminary data.</text>
</comment>
<dbReference type="PANTHER" id="PTHR11216:SF69">
    <property type="entry name" value="EPIDERMAL GROWTH FACTOR RECEPTOR SUBSTRATE 15-LIKE 1"/>
    <property type="match status" value="1"/>
</dbReference>
<name>A0AAV6HJW0_9TELE</name>
<dbReference type="EMBL" id="JADWDJ010000001">
    <property type="protein sequence ID" value="KAG5286562.1"/>
    <property type="molecule type" value="Genomic_DNA"/>
</dbReference>
<dbReference type="CDD" id="cd00052">
    <property type="entry name" value="EH"/>
    <property type="match status" value="3"/>
</dbReference>
<dbReference type="PANTHER" id="PTHR11216">
    <property type="entry name" value="EH DOMAIN"/>
    <property type="match status" value="1"/>
</dbReference>
<dbReference type="GO" id="GO:0006897">
    <property type="term" value="P:endocytosis"/>
    <property type="evidence" value="ECO:0007669"/>
    <property type="project" value="TreeGrafter"/>
</dbReference>
<dbReference type="AlphaFoldDB" id="A0AAV6HJW0"/>
<keyword evidence="8" id="KW-1185">Reference proteome</keyword>
<accession>A0AAV6HJW0</accession>
<dbReference type="Pfam" id="PF12763">
    <property type="entry name" value="EH"/>
    <property type="match status" value="3"/>
</dbReference>
<dbReference type="InterPro" id="IPR000261">
    <property type="entry name" value="EH_dom"/>
</dbReference>
<feature type="domain" description="EH" evidence="5">
    <location>
        <begin position="26"/>
        <end position="115"/>
    </location>
</feature>
<feature type="domain" description="EF-hand" evidence="6">
    <location>
        <begin position="172"/>
        <end position="207"/>
    </location>
</feature>
<protein>
    <recommendedName>
        <fullName evidence="9">Epidermal growth factor receptor substrate 15-like 1</fullName>
    </recommendedName>
</protein>
<evidence type="ECO:0000256" key="2">
    <source>
        <dbReference type="ARBA" id="ARBA00022837"/>
    </source>
</evidence>
<feature type="compositionally biased region" description="Polar residues" evidence="4">
    <location>
        <begin position="718"/>
        <end position="727"/>
    </location>
</feature>
<evidence type="ECO:0000313" key="8">
    <source>
        <dbReference type="Proteomes" id="UP000823561"/>
    </source>
</evidence>
<feature type="coiled-coil region" evidence="3">
    <location>
        <begin position="440"/>
        <end position="621"/>
    </location>
</feature>
<dbReference type="PROSITE" id="PS50222">
    <property type="entry name" value="EF_HAND_2"/>
    <property type="match status" value="2"/>
</dbReference>
<keyword evidence="2" id="KW-0106">Calcium</keyword>
<keyword evidence="1" id="KW-0479">Metal-binding</keyword>
<dbReference type="GO" id="GO:0005509">
    <property type="term" value="F:calcium ion binding"/>
    <property type="evidence" value="ECO:0007669"/>
    <property type="project" value="InterPro"/>
</dbReference>
<feature type="region of interest" description="Disordered" evidence="4">
    <location>
        <begin position="249"/>
        <end position="276"/>
    </location>
</feature>
<feature type="region of interest" description="Disordered" evidence="4">
    <location>
        <begin position="629"/>
        <end position="806"/>
    </location>
</feature>
<dbReference type="SMART" id="SM00054">
    <property type="entry name" value="EFh"/>
    <property type="match status" value="4"/>
</dbReference>
<evidence type="ECO:0000256" key="3">
    <source>
        <dbReference type="SAM" id="Coils"/>
    </source>
</evidence>
<evidence type="ECO:0000256" key="1">
    <source>
        <dbReference type="ARBA" id="ARBA00022723"/>
    </source>
</evidence>
<evidence type="ECO:0000259" key="6">
    <source>
        <dbReference type="PROSITE" id="PS50222"/>
    </source>
</evidence>
<dbReference type="GO" id="GO:0030132">
    <property type="term" value="C:clathrin coat of coated pit"/>
    <property type="evidence" value="ECO:0007669"/>
    <property type="project" value="TreeGrafter"/>
</dbReference>
<feature type="compositionally biased region" description="Basic and acidic residues" evidence="4">
    <location>
        <begin position="644"/>
        <end position="653"/>
    </location>
</feature>
<keyword evidence="3" id="KW-0175">Coiled coil</keyword>
<dbReference type="SMART" id="SM00027">
    <property type="entry name" value="EH"/>
    <property type="match status" value="3"/>
</dbReference>
<gene>
    <name evidence="7" type="ORF">AALO_G00016260</name>
</gene>
<dbReference type="PROSITE" id="PS50031">
    <property type="entry name" value="EH"/>
    <property type="match status" value="3"/>
</dbReference>
<dbReference type="InterPro" id="IPR002048">
    <property type="entry name" value="EF_hand_dom"/>
</dbReference>
<dbReference type="Gene3D" id="1.20.5.170">
    <property type="match status" value="1"/>
</dbReference>
<proteinExistence type="predicted"/>
<feature type="domain" description="EH" evidence="5">
    <location>
        <begin position="140"/>
        <end position="228"/>
    </location>
</feature>
<evidence type="ECO:0000313" key="7">
    <source>
        <dbReference type="EMBL" id="KAG5286562.1"/>
    </source>
</evidence>
<feature type="compositionally biased region" description="Low complexity" evidence="4">
    <location>
        <begin position="262"/>
        <end position="276"/>
    </location>
</feature>
<dbReference type="SUPFAM" id="SSF57997">
    <property type="entry name" value="Tropomyosin"/>
    <property type="match status" value="1"/>
</dbReference>
<sequence>MFGSAHASREGGNMATHMTLSQISNGNPAYDSYYRQVDPANTGKVGAGEAAQFLKKSGLSDSTLGKIWELSDSDHKGYLDKRGFFVALRLVASAQSGNDVSHNSLNHTVPAPKFRDTGSPSLISASLLSTDSSWAVRSDERAKFDGIFESLGPVGGLLSGDKVKPVLINSKLPLDVLGRIWDLSDVDKDGHLDKEEFTVAMHLVHRAMEKEPVPATLPLTLIPPSKRKKIAGSLPGSVAVLPASPFKGLGLRPTTDPQGRQSPLGSSSISSSSSALGGTGSLAQKYSFKSSQPPQPAVSWVVPLADRGRYDDIFAKADSDMDGLVGGAEVKDIFMNSGLPQNMLARIWSLADTKQQGKLSREQFSLAMYLIQQKVTKGLDPPQVLTLDMIPPSEKGTSGLGFYGFTAPLLTPQRAVLNSRRDTVSSSSVVPLELTGTKELDDIIQEINQLQREKVTLEQEIREMEQTLRHKNSELQDMQGELEQESSGVQDLEAQRHVAQDRLQEMDQQRAKLEDKINDAKSKYQNESQKVVSLQLEISSQEQEVQGQEKELSRTRTDLYCLEQEEEQLEESIRAGQAKLQSILNLLKSSQDEMEEATSELAQIQSSQQELTKTIEEYSKALNGSLSDLSRFPELNDPLPNNRPLDRLNEGKESSSSSLRSRIAMFNHTAKETPADPFKSEDPFKSDPFQDPFGGDPFKESDPFKSADPFASGDPFGKSSTKTNLSRGGSPFAQSIAKPKDSDPFGTEDPFADSAFGAQRGFADFGQMSKNFSGSAFERRPSHPPKKTPPPKPAPPPYSSNDNVSK</sequence>